<comment type="subcellular location">
    <subcellularLocation>
        <location evidence="1 3">Cytoplasm</location>
    </subcellularLocation>
</comment>
<gene>
    <name evidence="5" type="ORF">H9L22_15405</name>
</gene>
<dbReference type="InterPro" id="IPR050181">
    <property type="entry name" value="Cold_shock_domain"/>
</dbReference>
<dbReference type="PROSITE" id="PS51857">
    <property type="entry name" value="CSD_2"/>
    <property type="match status" value="1"/>
</dbReference>
<keyword evidence="6" id="KW-1185">Reference proteome</keyword>
<dbReference type="Pfam" id="PF00313">
    <property type="entry name" value="CSD"/>
    <property type="match status" value="1"/>
</dbReference>
<keyword evidence="2" id="KW-0963">Cytoplasm</keyword>
<evidence type="ECO:0000259" key="4">
    <source>
        <dbReference type="PROSITE" id="PS51857"/>
    </source>
</evidence>
<dbReference type="RefSeq" id="WP_187720676.1">
    <property type="nucleotide sequence ID" value="NZ_BAABBL010000020.1"/>
</dbReference>
<dbReference type="GO" id="GO:0005737">
    <property type="term" value="C:cytoplasm"/>
    <property type="evidence" value="ECO:0007669"/>
    <property type="project" value="UniProtKB-SubCell"/>
</dbReference>
<dbReference type="SMART" id="SM00357">
    <property type="entry name" value="CSP"/>
    <property type="match status" value="1"/>
</dbReference>
<dbReference type="KEGG" id="tdf:H9L22_15405"/>
<evidence type="ECO:0000256" key="1">
    <source>
        <dbReference type="ARBA" id="ARBA00004496"/>
    </source>
</evidence>
<dbReference type="Gene3D" id="6.20.370.130">
    <property type="match status" value="1"/>
</dbReference>
<evidence type="ECO:0000256" key="3">
    <source>
        <dbReference type="RuleBase" id="RU000408"/>
    </source>
</evidence>
<dbReference type="Proteomes" id="UP000516117">
    <property type="component" value="Chromosome"/>
</dbReference>
<evidence type="ECO:0000313" key="6">
    <source>
        <dbReference type="Proteomes" id="UP000516117"/>
    </source>
</evidence>
<evidence type="ECO:0000313" key="5">
    <source>
        <dbReference type="EMBL" id="QNP55546.1"/>
    </source>
</evidence>
<dbReference type="InterPro" id="IPR012156">
    <property type="entry name" value="Cold_shock_CspA"/>
</dbReference>
<feature type="domain" description="CSD" evidence="4">
    <location>
        <begin position="1"/>
        <end position="66"/>
    </location>
</feature>
<dbReference type="InterPro" id="IPR019844">
    <property type="entry name" value="CSD_CS"/>
</dbReference>
<dbReference type="CDD" id="cd04458">
    <property type="entry name" value="CSP_CDS"/>
    <property type="match status" value="1"/>
</dbReference>
<name>A0A7H0H4T0_9ACTN</name>
<dbReference type="InterPro" id="IPR011129">
    <property type="entry name" value="CSD"/>
</dbReference>
<dbReference type="PANTHER" id="PTHR11544">
    <property type="entry name" value="COLD SHOCK DOMAIN CONTAINING PROTEINS"/>
    <property type="match status" value="1"/>
</dbReference>
<organism evidence="5 6">
    <name type="scientific">Tessaracoccus defluvii</name>
    <dbReference type="NCBI Taxonomy" id="1285901"/>
    <lineage>
        <taxon>Bacteria</taxon>
        <taxon>Bacillati</taxon>
        <taxon>Actinomycetota</taxon>
        <taxon>Actinomycetes</taxon>
        <taxon>Propionibacteriales</taxon>
        <taxon>Propionibacteriaceae</taxon>
        <taxon>Tessaracoccus</taxon>
    </lineage>
</organism>
<dbReference type="FunFam" id="2.40.50.140:FF:000006">
    <property type="entry name" value="Cold shock protein CspC"/>
    <property type="match status" value="1"/>
</dbReference>
<proteinExistence type="predicted"/>
<dbReference type="PROSITE" id="PS00352">
    <property type="entry name" value="CSD_1"/>
    <property type="match status" value="1"/>
</dbReference>
<dbReference type="EMBL" id="CP060789">
    <property type="protein sequence ID" value="QNP55546.1"/>
    <property type="molecule type" value="Genomic_DNA"/>
</dbReference>
<dbReference type="InterPro" id="IPR002059">
    <property type="entry name" value="CSP_DNA-bd"/>
</dbReference>
<dbReference type="InterPro" id="IPR012340">
    <property type="entry name" value="NA-bd_OB-fold"/>
</dbReference>
<dbReference type="AlphaFoldDB" id="A0A7H0H4T0"/>
<evidence type="ECO:0000256" key="2">
    <source>
        <dbReference type="ARBA" id="ARBA00022490"/>
    </source>
</evidence>
<protein>
    <submittedName>
        <fullName evidence="5">Cold-shock protein</fullName>
    </submittedName>
</protein>
<accession>A0A7H0H4T0</accession>
<sequence>MATGTVKWFNSDKGYGFIAPDDGTADVFAHFRAIVGTGHRNLEEGQKVEFDVEQGQKGLQAANIRSL</sequence>
<dbReference type="PIRSF" id="PIRSF002599">
    <property type="entry name" value="Cold_shock_A"/>
    <property type="match status" value="1"/>
</dbReference>
<dbReference type="PRINTS" id="PR00050">
    <property type="entry name" value="COLDSHOCK"/>
</dbReference>
<dbReference type="GO" id="GO:0003676">
    <property type="term" value="F:nucleic acid binding"/>
    <property type="evidence" value="ECO:0007669"/>
    <property type="project" value="InterPro"/>
</dbReference>
<dbReference type="Gene3D" id="2.40.50.140">
    <property type="entry name" value="Nucleic acid-binding proteins"/>
    <property type="match status" value="1"/>
</dbReference>
<reference evidence="5 6" key="1">
    <citation type="submission" date="2020-08" db="EMBL/GenBank/DDBJ databases">
        <title>Genome sequence of Tessaracoccus defluvii JCM 17540T.</title>
        <authorList>
            <person name="Hyun D.-W."/>
            <person name="Bae J.-W."/>
        </authorList>
    </citation>
    <scope>NUCLEOTIDE SEQUENCE [LARGE SCALE GENOMIC DNA]</scope>
    <source>
        <strain evidence="5 6">JCM 17540</strain>
    </source>
</reference>
<dbReference type="SUPFAM" id="SSF50249">
    <property type="entry name" value="Nucleic acid-binding proteins"/>
    <property type="match status" value="1"/>
</dbReference>